<evidence type="ECO:0000256" key="8">
    <source>
        <dbReference type="ARBA" id="ARBA00023237"/>
    </source>
</evidence>
<dbReference type="Gene3D" id="2.40.170.20">
    <property type="entry name" value="TonB-dependent receptor, beta-barrel domain"/>
    <property type="match status" value="1"/>
</dbReference>
<keyword evidence="16" id="KW-1185">Reference proteome</keyword>
<evidence type="ECO:0000256" key="6">
    <source>
        <dbReference type="ARBA" id="ARBA00023077"/>
    </source>
</evidence>
<evidence type="ECO:0000256" key="4">
    <source>
        <dbReference type="ARBA" id="ARBA00022692"/>
    </source>
</evidence>
<dbReference type="Gene3D" id="2.170.130.10">
    <property type="entry name" value="TonB-dependent receptor, plug domain"/>
    <property type="match status" value="1"/>
</dbReference>
<evidence type="ECO:0000256" key="11">
    <source>
        <dbReference type="RuleBase" id="RU003357"/>
    </source>
</evidence>
<sequence length="1040" mass="108879">MISNMFQRRRIALLTTAAAFSAAVPGVAMAQTQTAADTDVAAEEEIVVTGSLIRNPNLEASSPVSVIGQDEIELQQANVAEELLRELPGATPSIGSAVNNGNGGASYVNLRNMGSNRNIVLLDGQRIAPSNFVGRVDLNNIPLALIQRTEVLTGGASTTYGADAVSGVVNFITRKDFAGAEVNLSEQITEEGDGNRFRADLTIGANFDDGRGNAVFSVGYQETDAIYQGARDISFLNVDSYTGAVGGGSGTAVPSSFSFARAGIPAATPAPGLLTGNRQVDPALGGAVRPQTVPGVYAPFNFNPYNIFQTPFERFNMFGQANYEITDGVEIYTRGLFSKNTVQTIVAPSGVFATSVTIPVSNPFMSAALRAQFCANNDFQHGGANGSGGNAGTVGNLNTAGIQTITPAECAAAALATNPADPAYRTFTTNLSRRTTEAGPRISDYRTTIFDYMVGVRGDFSDSLSYDFNGAYGESENIQTLQGYILTSRARQALLATSTTACLNTANGCVPANYFGPEGSLTPAAIAFQTAEATTTNRTSLSQVRGTVSGDLGFTSPWSEDGVGFAVGAEYRHYTALQKADSLSQQPGELGGAGGAAPNVDGGYNVKEVFAELIAPLVEDKPFFESLSVEAGVRYSKYEVQAPGNPNYDATTYKVGLQWEPGAGLKIRGQYSRAVRAPNIGELFSPEAVGLTALNTDPCQGTAPLNNTELRNICLAQGAPAFVIGSIQAPTAGQANTTAGGNLGLRPEKADTYTVGFVFQPESVPGLSLAIDWFDIKVNDAVSFPTTGDVITACFGATPTAPPAGASLTAACTAIGRDPNTGNLNGNPATTTGLFQPSSNLGTLTNRGIDLTANYSRDLGFANLALGFVGTYNKDSKFKATPTAIDRECVGYYSPSCASIQPKYQFSQRTTLSFGDVDVSLLWRYMDAVTFEAAQFADDVAAAAGDPTTCGATAAAQLAGPCVVDEDFASISAYHYFDLSTRFGVTENISLTFSVENLFDKAPPLVGATVGVTAFNSGNTYPSTYDALGRKFAVSARVRF</sequence>
<feature type="signal peptide" evidence="12">
    <location>
        <begin position="1"/>
        <end position="30"/>
    </location>
</feature>
<evidence type="ECO:0000313" key="15">
    <source>
        <dbReference type="EMBL" id="MFC3711548.1"/>
    </source>
</evidence>
<dbReference type="InterPro" id="IPR000531">
    <property type="entry name" value="Beta-barrel_TonB"/>
</dbReference>
<dbReference type="InterPro" id="IPR012910">
    <property type="entry name" value="Plug_dom"/>
</dbReference>
<comment type="caution">
    <text evidence="15">The sequence shown here is derived from an EMBL/GenBank/DDBJ whole genome shotgun (WGS) entry which is preliminary data.</text>
</comment>
<dbReference type="InterPro" id="IPR036942">
    <property type="entry name" value="Beta-barrel_TonB_sf"/>
</dbReference>
<keyword evidence="2 9" id="KW-0813">Transport</keyword>
<protein>
    <submittedName>
        <fullName evidence="15">TonB-dependent receptor domain-containing protein</fullName>
    </submittedName>
</protein>
<evidence type="ECO:0000256" key="3">
    <source>
        <dbReference type="ARBA" id="ARBA00022452"/>
    </source>
</evidence>
<keyword evidence="8 9" id="KW-0998">Cell outer membrane</keyword>
<dbReference type="InterPro" id="IPR039426">
    <property type="entry name" value="TonB-dep_rcpt-like"/>
</dbReference>
<dbReference type="PANTHER" id="PTHR47234:SF2">
    <property type="entry name" value="TONB-DEPENDENT RECEPTOR"/>
    <property type="match status" value="1"/>
</dbReference>
<comment type="similarity">
    <text evidence="9 11">Belongs to the TonB-dependent receptor family.</text>
</comment>
<dbReference type="Pfam" id="PF07715">
    <property type="entry name" value="Plug"/>
    <property type="match status" value="1"/>
</dbReference>
<dbReference type="EMBL" id="JBHRXV010000001">
    <property type="protein sequence ID" value="MFC3711548.1"/>
    <property type="molecule type" value="Genomic_DNA"/>
</dbReference>
<dbReference type="PROSITE" id="PS01156">
    <property type="entry name" value="TONB_DEPENDENT_REC_2"/>
    <property type="match status" value="1"/>
</dbReference>
<feature type="chain" id="PRO_5047067133" evidence="12">
    <location>
        <begin position="31"/>
        <end position="1040"/>
    </location>
</feature>
<dbReference type="Pfam" id="PF00593">
    <property type="entry name" value="TonB_dep_Rec_b-barrel"/>
    <property type="match status" value="1"/>
</dbReference>
<gene>
    <name evidence="15" type="ORF">ACFOMD_03135</name>
</gene>
<proteinExistence type="inferred from homology"/>
<dbReference type="PANTHER" id="PTHR47234">
    <property type="match status" value="1"/>
</dbReference>
<evidence type="ECO:0000256" key="7">
    <source>
        <dbReference type="ARBA" id="ARBA00023136"/>
    </source>
</evidence>
<keyword evidence="5 12" id="KW-0732">Signal</keyword>
<evidence type="ECO:0000259" key="14">
    <source>
        <dbReference type="Pfam" id="PF07715"/>
    </source>
</evidence>
<comment type="subcellular location">
    <subcellularLocation>
        <location evidence="1 9">Cell outer membrane</location>
        <topology evidence="1 9">Multi-pass membrane protein</topology>
    </subcellularLocation>
</comment>
<evidence type="ECO:0000256" key="2">
    <source>
        <dbReference type="ARBA" id="ARBA00022448"/>
    </source>
</evidence>
<evidence type="ECO:0000256" key="1">
    <source>
        <dbReference type="ARBA" id="ARBA00004571"/>
    </source>
</evidence>
<keyword evidence="7 9" id="KW-0472">Membrane</keyword>
<keyword evidence="15" id="KW-0675">Receptor</keyword>
<feature type="domain" description="TonB-dependent receptor plug" evidence="14">
    <location>
        <begin position="58"/>
        <end position="168"/>
    </location>
</feature>
<keyword evidence="4 9" id="KW-0812">Transmembrane</keyword>
<feature type="domain" description="TonB-dependent receptor-like beta-barrel" evidence="13">
    <location>
        <begin position="427"/>
        <end position="998"/>
    </location>
</feature>
<evidence type="ECO:0000256" key="10">
    <source>
        <dbReference type="PROSITE-ProRule" id="PRU10144"/>
    </source>
</evidence>
<evidence type="ECO:0000256" key="5">
    <source>
        <dbReference type="ARBA" id="ARBA00022729"/>
    </source>
</evidence>
<organism evidence="15 16">
    <name type="scientific">Sphingoaurantiacus capsulatus</name>
    <dbReference type="NCBI Taxonomy" id="1771310"/>
    <lineage>
        <taxon>Bacteria</taxon>
        <taxon>Pseudomonadati</taxon>
        <taxon>Pseudomonadota</taxon>
        <taxon>Alphaproteobacteria</taxon>
        <taxon>Sphingomonadales</taxon>
        <taxon>Sphingosinicellaceae</taxon>
        <taxon>Sphingoaurantiacus</taxon>
    </lineage>
</organism>
<dbReference type="PROSITE" id="PS52016">
    <property type="entry name" value="TONB_DEPENDENT_REC_3"/>
    <property type="match status" value="1"/>
</dbReference>
<evidence type="ECO:0000313" key="16">
    <source>
        <dbReference type="Proteomes" id="UP001595615"/>
    </source>
</evidence>
<dbReference type="Proteomes" id="UP001595615">
    <property type="component" value="Unassembled WGS sequence"/>
</dbReference>
<dbReference type="SUPFAM" id="SSF56935">
    <property type="entry name" value="Porins"/>
    <property type="match status" value="1"/>
</dbReference>
<evidence type="ECO:0000256" key="9">
    <source>
        <dbReference type="PROSITE-ProRule" id="PRU01360"/>
    </source>
</evidence>
<evidence type="ECO:0000259" key="13">
    <source>
        <dbReference type="Pfam" id="PF00593"/>
    </source>
</evidence>
<dbReference type="RefSeq" id="WP_380856663.1">
    <property type="nucleotide sequence ID" value="NZ_JBHRXV010000001.1"/>
</dbReference>
<reference evidence="16" key="1">
    <citation type="journal article" date="2019" name="Int. J. Syst. Evol. Microbiol.">
        <title>The Global Catalogue of Microorganisms (GCM) 10K type strain sequencing project: providing services to taxonomists for standard genome sequencing and annotation.</title>
        <authorList>
            <consortium name="The Broad Institute Genomics Platform"/>
            <consortium name="The Broad Institute Genome Sequencing Center for Infectious Disease"/>
            <person name="Wu L."/>
            <person name="Ma J."/>
        </authorList>
    </citation>
    <scope>NUCLEOTIDE SEQUENCE [LARGE SCALE GENOMIC DNA]</scope>
    <source>
        <strain evidence="16">KCTC 42644</strain>
    </source>
</reference>
<keyword evidence="6 11" id="KW-0798">TonB box</keyword>
<name>A0ABV7X8W9_9SPHN</name>
<dbReference type="InterPro" id="IPR037066">
    <property type="entry name" value="Plug_dom_sf"/>
</dbReference>
<keyword evidence="3 9" id="KW-1134">Transmembrane beta strand</keyword>
<accession>A0ABV7X8W9</accession>
<feature type="short sequence motif" description="TonB C-terminal box" evidence="10">
    <location>
        <begin position="1023"/>
        <end position="1040"/>
    </location>
</feature>
<evidence type="ECO:0000256" key="12">
    <source>
        <dbReference type="SAM" id="SignalP"/>
    </source>
</evidence>
<dbReference type="InterPro" id="IPR010917">
    <property type="entry name" value="TonB_rcpt_CS"/>
</dbReference>